<organism evidence="2 3">
    <name type="scientific">Stachybotrys chlorohalonatus (strain IBT 40285)</name>
    <dbReference type="NCBI Taxonomy" id="1283841"/>
    <lineage>
        <taxon>Eukaryota</taxon>
        <taxon>Fungi</taxon>
        <taxon>Dikarya</taxon>
        <taxon>Ascomycota</taxon>
        <taxon>Pezizomycotina</taxon>
        <taxon>Sordariomycetes</taxon>
        <taxon>Hypocreomycetidae</taxon>
        <taxon>Hypocreales</taxon>
        <taxon>Stachybotryaceae</taxon>
        <taxon>Stachybotrys</taxon>
    </lineage>
</organism>
<evidence type="ECO:0000313" key="2">
    <source>
        <dbReference type="EMBL" id="KFA67668.1"/>
    </source>
</evidence>
<feature type="compositionally biased region" description="Basic residues" evidence="1">
    <location>
        <begin position="1"/>
        <end position="11"/>
    </location>
</feature>
<dbReference type="HOGENOM" id="CLU_038290_2_1_1"/>
<dbReference type="OMA" id="RANAGHN"/>
<dbReference type="InParanoid" id="A0A084QUN3"/>
<gene>
    <name evidence="2" type="ORF">S40285_00927</name>
</gene>
<feature type="region of interest" description="Disordered" evidence="1">
    <location>
        <begin position="149"/>
        <end position="300"/>
    </location>
</feature>
<feature type="compositionally biased region" description="Acidic residues" evidence="1">
    <location>
        <begin position="251"/>
        <end position="262"/>
    </location>
</feature>
<dbReference type="Proteomes" id="UP000028524">
    <property type="component" value="Unassembled WGS sequence"/>
</dbReference>
<keyword evidence="3" id="KW-1185">Reference proteome</keyword>
<evidence type="ECO:0000256" key="1">
    <source>
        <dbReference type="SAM" id="MobiDB-lite"/>
    </source>
</evidence>
<protein>
    <submittedName>
        <fullName evidence="2">Uncharacterized protein</fullName>
    </submittedName>
</protein>
<dbReference type="AlphaFoldDB" id="A0A084QUN3"/>
<name>A0A084QUN3_STAC4</name>
<sequence length="300" mass="33247">MTRRLPWKRSGVKSPCTSPDNEDPILGASKSENPKPIITRSPRVLSSPSIAKRDRSALRHSPFHGGRSPSTSPPRGPPPERFMNASSFSDDQFRMVEDEFDHTAQQFTRHLHHAEYARLKSLAKSQNAATISAIERPVVGRPSAAVQRLKDAAKRADKQRRALQDAAGDGAGVRWAGTSLQGLMERPTRDLNMIPCSPSKSRTRAAAGHQSSRANAGHNGRKSPETRDPTPTRQPGPSQQQERRMDMGTMELEDGVSDDDDPFGIQRRKARREKSREQLRRLAKKTSPSPVSLDDIPSFL</sequence>
<dbReference type="OrthoDB" id="5374569at2759"/>
<evidence type="ECO:0000313" key="3">
    <source>
        <dbReference type="Proteomes" id="UP000028524"/>
    </source>
</evidence>
<accession>A0A084QUN3</accession>
<feature type="region of interest" description="Disordered" evidence="1">
    <location>
        <begin position="1"/>
        <end position="89"/>
    </location>
</feature>
<dbReference type="STRING" id="1283841.A0A084QUN3"/>
<feature type="compositionally biased region" description="Basic and acidic residues" evidence="1">
    <location>
        <begin position="149"/>
        <end position="163"/>
    </location>
</feature>
<proteinExistence type="predicted"/>
<dbReference type="EMBL" id="KL660108">
    <property type="protein sequence ID" value="KFA67668.1"/>
    <property type="molecule type" value="Genomic_DNA"/>
</dbReference>
<reference evidence="2 3" key="1">
    <citation type="journal article" date="2014" name="BMC Genomics">
        <title>Comparative genome sequencing reveals chemotype-specific gene clusters in the toxigenic black mold Stachybotrys.</title>
        <authorList>
            <person name="Semeiks J."/>
            <person name="Borek D."/>
            <person name="Otwinowski Z."/>
            <person name="Grishin N.V."/>
        </authorList>
    </citation>
    <scope>NUCLEOTIDE SEQUENCE [LARGE SCALE GENOMIC DNA]</scope>
    <source>
        <strain evidence="2 3">IBT 40285</strain>
    </source>
</reference>
<feature type="compositionally biased region" description="Polar residues" evidence="1">
    <location>
        <begin position="231"/>
        <end position="240"/>
    </location>
</feature>
<feature type="compositionally biased region" description="Pro residues" evidence="1">
    <location>
        <begin position="71"/>
        <end position="80"/>
    </location>
</feature>